<gene>
    <name evidence="13" type="primary">LOC103506140</name>
</gene>
<dbReference type="GeneID" id="103506140"/>
<dbReference type="GO" id="GO:0005634">
    <property type="term" value="C:nucleus"/>
    <property type="evidence" value="ECO:0007669"/>
    <property type="project" value="UniProtKB-SubCell"/>
</dbReference>
<keyword evidence="10" id="KW-0243">Dynein</keyword>
<dbReference type="GO" id="GO:0005868">
    <property type="term" value="C:cytoplasmic dynein complex"/>
    <property type="evidence" value="ECO:0007669"/>
    <property type="project" value="TreeGrafter"/>
</dbReference>
<dbReference type="Gene3D" id="3.30.740.10">
    <property type="entry name" value="Protein Inhibitor Of Neuronal Nitric Oxide Synthase"/>
    <property type="match status" value="1"/>
</dbReference>
<dbReference type="OrthoDB" id="10033309at2759"/>
<dbReference type="InterPro" id="IPR001372">
    <property type="entry name" value="Dynein_light_chain_typ-1/2"/>
</dbReference>
<keyword evidence="4 10" id="KW-0963">Cytoplasm</keyword>
<feature type="region of interest" description="Disordered" evidence="11">
    <location>
        <begin position="1"/>
        <end position="23"/>
    </location>
</feature>
<protein>
    <recommendedName>
        <fullName evidence="10">Dynein light chain</fullName>
    </recommendedName>
</protein>
<dbReference type="Proteomes" id="UP000079169">
    <property type="component" value="Unplaced"/>
</dbReference>
<reference evidence="13" key="1">
    <citation type="submission" date="2025-08" db="UniProtKB">
        <authorList>
            <consortium name="RefSeq"/>
        </authorList>
    </citation>
    <scope>IDENTIFICATION</scope>
</reference>
<organism evidence="12 13">
    <name type="scientific">Diaphorina citri</name>
    <name type="common">Asian citrus psyllid</name>
    <dbReference type="NCBI Taxonomy" id="121845"/>
    <lineage>
        <taxon>Eukaryota</taxon>
        <taxon>Metazoa</taxon>
        <taxon>Ecdysozoa</taxon>
        <taxon>Arthropoda</taxon>
        <taxon>Hexapoda</taxon>
        <taxon>Insecta</taxon>
        <taxon>Pterygota</taxon>
        <taxon>Neoptera</taxon>
        <taxon>Paraneoptera</taxon>
        <taxon>Hemiptera</taxon>
        <taxon>Sternorrhyncha</taxon>
        <taxon>Psylloidea</taxon>
        <taxon>Psyllidae</taxon>
        <taxon>Diaphorininae</taxon>
        <taxon>Diaphorina</taxon>
    </lineage>
</organism>
<dbReference type="PaxDb" id="121845-A0A1S3CVM3"/>
<dbReference type="KEGG" id="dci:103506140"/>
<evidence type="ECO:0000256" key="7">
    <source>
        <dbReference type="ARBA" id="ARBA00022927"/>
    </source>
</evidence>
<dbReference type="SMART" id="SM01375">
    <property type="entry name" value="Dynein_light"/>
    <property type="match status" value="1"/>
</dbReference>
<evidence type="ECO:0000256" key="5">
    <source>
        <dbReference type="ARBA" id="ARBA00022701"/>
    </source>
</evidence>
<dbReference type="InterPro" id="IPR037177">
    <property type="entry name" value="DLC_sf"/>
</dbReference>
<dbReference type="Pfam" id="PF01221">
    <property type="entry name" value="Dynein_light"/>
    <property type="match status" value="1"/>
</dbReference>
<evidence type="ECO:0000256" key="2">
    <source>
        <dbReference type="ARBA" id="ARBA00004245"/>
    </source>
</evidence>
<dbReference type="PANTHER" id="PTHR11886:SF35">
    <property type="entry name" value="DYNEIN LIGHT CHAIN"/>
    <property type="match status" value="1"/>
</dbReference>
<evidence type="ECO:0000313" key="12">
    <source>
        <dbReference type="Proteomes" id="UP000079169"/>
    </source>
</evidence>
<evidence type="ECO:0000256" key="8">
    <source>
        <dbReference type="ARBA" id="ARBA00023212"/>
    </source>
</evidence>
<keyword evidence="7" id="KW-0653">Protein transport</keyword>
<evidence type="ECO:0000256" key="11">
    <source>
        <dbReference type="SAM" id="MobiDB-lite"/>
    </source>
</evidence>
<proteinExistence type="inferred from homology"/>
<keyword evidence="10" id="KW-0505">Motor protein</keyword>
<dbReference type="GO" id="GO:0007017">
    <property type="term" value="P:microtubule-based process"/>
    <property type="evidence" value="ECO:0007669"/>
    <property type="project" value="InterPro"/>
</dbReference>
<keyword evidence="9" id="KW-0539">Nucleus</keyword>
<dbReference type="RefSeq" id="XP_008468746.1">
    <property type="nucleotide sequence ID" value="XM_008470524.2"/>
</dbReference>
<keyword evidence="6" id="KW-0509">mRNA transport</keyword>
<evidence type="ECO:0000256" key="9">
    <source>
        <dbReference type="ARBA" id="ARBA00023242"/>
    </source>
</evidence>
<dbReference type="CDD" id="cd21452">
    <property type="entry name" value="DLC-like_DYNLL1_DYNLL2"/>
    <property type="match status" value="1"/>
</dbReference>
<dbReference type="PANTHER" id="PTHR11886">
    <property type="entry name" value="DYNEIN LIGHT CHAIN"/>
    <property type="match status" value="1"/>
</dbReference>
<evidence type="ECO:0000313" key="13">
    <source>
        <dbReference type="RefSeq" id="XP_008468746.1"/>
    </source>
</evidence>
<evidence type="ECO:0000256" key="1">
    <source>
        <dbReference type="ARBA" id="ARBA00004123"/>
    </source>
</evidence>
<evidence type="ECO:0000256" key="4">
    <source>
        <dbReference type="ARBA" id="ARBA00022490"/>
    </source>
</evidence>
<dbReference type="AlphaFoldDB" id="A0A1S3CVM3"/>
<evidence type="ECO:0000256" key="10">
    <source>
        <dbReference type="RuleBase" id="RU365010"/>
    </source>
</evidence>
<keyword evidence="5 10" id="KW-0493">Microtubule</keyword>
<dbReference type="GO" id="GO:0045505">
    <property type="term" value="F:dynein intermediate chain binding"/>
    <property type="evidence" value="ECO:0007669"/>
    <property type="project" value="TreeGrafter"/>
</dbReference>
<sequence length="101" mass="11245">MGPKPKKGGAAPKDDKAPLIKSTDMPNDMQQEVITVAKAAYERCNNFADLAAYIKKEFENKYGPAWHCVVGQGFGSFVTHDRSSFIYLYIGMDGILLFRHS</sequence>
<evidence type="ECO:0000256" key="3">
    <source>
        <dbReference type="ARBA" id="ARBA00022448"/>
    </source>
</evidence>
<dbReference type="SUPFAM" id="SSF54648">
    <property type="entry name" value="DLC"/>
    <property type="match status" value="1"/>
</dbReference>
<evidence type="ECO:0000256" key="6">
    <source>
        <dbReference type="ARBA" id="ARBA00022816"/>
    </source>
</evidence>
<dbReference type="STRING" id="121845.A0A1S3CVM3"/>
<dbReference type="GO" id="GO:0015031">
    <property type="term" value="P:protein transport"/>
    <property type="evidence" value="ECO:0007669"/>
    <property type="project" value="UniProtKB-KW"/>
</dbReference>
<dbReference type="GO" id="GO:0005874">
    <property type="term" value="C:microtubule"/>
    <property type="evidence" value="ECO:0007669"/>
    <property type="project" value="UniProtKB-KW"/>
</dbReference>
<dbReference type="FunFam" id="3.30.740.10:FF:000005">
    <property type="entry name" value="Dynein light chain"/>
    <property type="match status" value="1"/>
</dbReference>
<keyword evidence="12" id="KW-1185">Reference proteome</keyword>
<comment type="similarity">
    <text evidence="10">Belongs to the dynein light chain family.</text>
</comment>
<keyword evidence="3" id="KW-0813">Transport</keyword>
<comment type="subcellular location">
    <subcellularLocation>
        <location evidence="2 10">Cytoplasm</location>
        <location evidence="2 10">Cytoskeleton</location>
    </subcellularLocation>
    <subcellularLocation>
        <location evidence="1">Nucleus</location>
    </subcellularLocation>
</comment>
<keyword evidence="8 10" id="KW-0206">Cytoskeleton</keyword>
<dbReference type="GO" id="GO:0051028">
    <property type="term" value="P:mRNA transport"/>
    <property type="evidence" value="ECO:0007669"/>
    <property type="project" value="UniProtKB-KW"/>
</dbReference>
<name>A0A1S3CVM3_DIACI</name>
<accession>A0A1S3CVM3</accession>